<evidence type="ECO:0000313" key="1">
    <source>
        <dbReference type="EMBL" id="KAK6749071.1"/>
    </source>
</evidence>
<comment type="caution">
    <text evidence="1">The sequence shown here is derived from an EMBL/GenBank/DDBJ whole genome shotgun (WGS) entry which is preliminary data.</text>
</comment>
<dbReference type="EMBL" id="JAVFWL010000004">
    <property type="protein sequence ID" value="KAK6749071.1"/>
    <property type="molecule type" value="Genomic_DNA"/>
</dbReference>
<accession>A0ABR1DGF8</accession>
<organism evidence="1 2">
    <name type="scientific">Necator americanus</name>
    <name type="common">Human hookworm</name>
    <dbReference type="NCBI Taxonomy" id="51031"/>
    <lineage>
        <taxon>Eukaryota</taxon>
        <taxon>Metazoa</taxon>
        <taxon>Ecdysozoa</taxon>
        <taxon>Nematoda</taxon>
        <taxon>Chromadorea</taxon>
        <taxon>Rhabditida</taxon>
        <taxon>Rhabditina</taxon>
        <taxon>Rhabditomorpha</taxon>
        <taxon>Strongyloidea</taxon>
        <taxon>Ancylostomatidae</taxon>
        <taxon>Bunostominae</taxon>
        <taxon>Necator</taxon>
    </lineage>
</organism>
<gene>
    <name evidence="1" type="primary">Necator_chrIV.g14885</name>
    <name evidence="1" type="ORF">RB195_001590</name>
</gene>
<evidence type="ECO:0000313" key="2">
    <source>
        <dbReference type="Proteomes" id="UP001303046"/>
    </source>
</evidence>
<name>A0ABR1DGF8_NECAM</name>
<sequence>MIIIHLYQLADGKRRSVYFRMRLLASAGRLLSRSARSCEPGPISSLIQFRPSVGTWQVVKRPTTTGAFHSLDKFVIEDSRTALEIVARLTRDEQSLLREALDDLAARHDLNQQKRKRLPQQPKRKDPNFLLEDSILGI</sequence>
<reference evidence="1 2" key="1">
    <citation type="submission" date="2023-08" db="EMBL/GenBank/DDBJ databases">
        <title>A Necator americanus chromosomal reference genome.</title>
        <authorList>
            <person name="Ilik V."/>
            <person name="Petrzelkova K.J."/>
            <person name="Pardy F."/>
            <person name="Fuh T."/>
            <person name="Niatou-Singa F.S."/>
            <person name="Gouil Q."/>
            <person name="Baker L."/>
            <person name="Ritchie M.E."/>
            <person name="Jex A.R."/>
            <person name="Gazzola D."/>
            <person name="Li H."/>
            <person name="Toshio Fujiwara R."/>
            <person name="Zhan B."/>
            <person name="Aroian R.V."/>
            <person name="Pafco B."/>
            <person name="Schwarz E.M."/>
        </authorList>
    </citation>
    <scope>NUCLEOTIDE SEQUENCE [LARGE SCALE GENOMIC DNA]</scope>
    <source>
        <strain evidence="1 2">Aroian</strain>
        <tissue evidence="1">Whole animal</tissue>
    </source>
</reference>
<keyword evidence="2" id="KW-1185">Reference proteome</keyword>
<proteinExistence type="predicted"/>
<dbReference type="Proteomes" id="UP001303046">
    <property type="component" value="Unassembled WGS sequence"/>
</dbReference>
<protein>
    <submittedName>
        <fullName evidence="1">Uncharacterized protein</fullName>
    </submittedName>
</protein>